<dbReference type="Proteomes" id="UP001168972">
    <property type="component" value="Unassembled WGS sequence"/>
</dbReference>
<gene>
    <name evidence="1" type="ORF">PV327_002332</name>
</gene>
<comment type="caution">
    <text evidence="1">The sequence shown here is derived from an EMBL/GenBank/DDBJ whole genome shotgun (WGS) entry which is preliminary data.</text>
</comment>
<dbReference type="AlphaFoldDB" id="A0AA39FFK1"/>
<reference evidence="1" key="2">
    <citation type="submission" date="2023-03" db="EMBL/GenBank/DDBJ databases">
        <authorList>
            <person name="Inwood S.N."/>
            <person name="Skelly J.G."/>
            <person name="Guhlin J."/>
            <person name="Harrop T.W.R."/>
            <person name="Goldson S.G."/>
            <person name="Dearden P.K."/>
        </authorList>
    </citation>
    <scope>NUCLEOTIDE SEQUENCE</scope>
    <source>
        <strain evidence="1">Lincoln</strain>
        <tissue evidence="1">Whole body</tissue>
    </source>
</reference>
<evidence type="ECO:0000313" key="2">
    <source>
        <dbReference type="Proteomes" id="UP001168972"/>
    </source>
</evidence>
<evidence type="ECO:0000313" key="1">
    <source>
        <dbReference type="EMBL" id="KAK0168546.1"/>
    </source>
</evidence>
<accession>A0AA39FFK1</accession>
<organism evidence="1 2">
    <name type="scientific">Microctonus hyperodae</name>
    <name type="common">Parasitoid wasp</name>
    <dbReference type="NCBI Taxonomy" id="165561"/>
    <lineage>
        <taxon>Eukaryota</taxon>
        <taxon>Metazoa</taxon>
        <taxon>Ecdysozoa</taxon>
        <taxon>Arthropoda</taxon>
        <taxon>Hexapoda</taxon>
        <taxon>Insecta</taxon>
        <taxon>Pterygota</taxon>
        <taxon>Neoptera</taxon>
        <taxon>Endopterygota</taxon>
        <taxon>Hymenoptera</taxon>
        <taxon>Apocrita</taxon>
        <taxon>Ichneumonoidea</taxon>
        <taxon>Braconidae</taxon>
        <taxon>Euphorinae</taxon>
        <taxon>Microctonus</taxon>
    </lineage>
</organism>
<dbReference type="EMBL" id="JAQQBR010001831">
    <property type="protein sequence ID" value="KAK0168546.1"/>
    <property type="molecule type" value="Genomic_DNA"/>
</dbReference>
<name>A0AA39FFK1_MICHY</name>
<keyword evidence="2" id="KW-1185">Reference proteome</keyword>
<proteinExistence type="predicted"/>
<protein>
    <submittedName>
        <fullName evidence="1">Uncharacterized protein</fullName>
    </submittedName>
</protein>
<sequence length="124" mass="14139">MSRSQHFFFLSSPGVFAAGKMIVSTNIFRIITKIRQSIIYCRRDKLLLTQCRILKLNAAWAFTRRKPIHSVISPYLVNASLTNVGECYLNQSFLKSLQSTRGNAIINYIRKHTSNGKNKNISNS</sequence>
<reference evidence="1" key="1">
    <citation type="journal article" date="2023" name="bioRxiv">
        <title>Scaffold-level genome assemblies of two parasitoid biocontrol wasps reveal the parthenogenesis mechanism and an associated novel virus.</title>
        <authorList>
            <person name="Inwood S."/>
            <person name="Skelly J."/>
            <person name="Guhlin J."/>
            <person name="Harrop T."/>
            <person name="Goldson S."/>
            <person name="Dearden P."/>
        </authorList>
    </citation>
    <scope>NUCLEOTIDE SEQUENCE</scope>
    <source>
        <strain evidence="1">Lincoln</strain>
        <tissue evidence="1">Whole body</tissue>
    </source>
</reference>